<feature type="transmembrane region" description="Helical" evidence="1">
    <location>
        <begin position="182"/>
        <end position="201"/>
    </location>
</feature>
<dbReference type="Ensembl" id="ENSATET00000038117.2">
    <property type="protein sequence ID" value="ENSATEP00000045059.2"/>
    <property type="gene ID" value="ENSATEG00000029716.2"/>
</dbReference>
<keyword evidence="2" id="KW-0732">Signal</keyword>
<dbReference type="InterPro" id="IPR039492">
    <property type="entry name" value="TMEM109"/>
</dbReference>
<evidence type="ECO:0000313" key="3">
    <source>
        <dbReference type="Ensembl" id="ENSATEP00000045059.2"/>
    </source>
</evidence>
<organism evidence="3 4">
    <name type="scientific">Anabas testudineus</name>
    <name type="common">Climbing perch</name>
    <name type="synonym">Anthias testudineus</name>
    <dbReference type="NCBI Taxonomy" id="64144"/>
    <lineage>
        <taxon>Eukaryota</taxon>
        <taxon>Metazoa</taxon>
        <taxon>Chordata</taxon>
        <taxon>Craniata</taxon>
        <taxon>Vertebrata</taxon>
        <taxon>Euteleostomi</taxon>
        <taxon>Actinopterygii</taxon>
        <taxon>Neopterygii</taxon>
        <taxon>Teleostei</taxon>
        <taxon>Neoteleostei</taxon>
        <taxon>Acanthomorphata</taxon>
        <taxon>Anabantaria</taxon>
        <taxon>Anabantiformes</taxon>
        <taxon>Anabantoidei</taxon>
        <taxon>Anabantidae</taxon>
        <taxon>Anabas</taxon>
    </lineage>
</organism>
<proteinExistence type="predicted"/>
<keyword evidence="1" id="KW-0472">Membrane</keyword>
<reference evidence="3" key="2">
    <citation type="submission" date="2025-08" db="UniProtKB">
        <authorList>
            <consortium name="Ensembl"/>
        </authorList>
    </citation>
    <scope>IDENTIFICATION</scope>
</reference>
<dbReference type="InParanoid" id="A0A7N6A9A0"/>
<keyword evidence="4" id="KW-1185">Reference proteome</keyword>
<evidence type="ECO:0000256" key="1">
    <source>
        <dbReference type="SAM" id="Phobius"/>
    </source>
</evidence>
<reference evidence="3" key="1">
    <citation type="submission" date="2021-04" db="EMBL/GenBank/DDBJ databases">
        <authorList>
            <consortium name="Wellcome Sanger Institute Data Sharing"/>
        </authorList>
    </citation>
    <scope>NUCLEOTIDE SEQUENCE [LARGE SCALE GENOMIC DNA]</scope>
</reference>
<dbReference type="PANTHER" id="PTHR14550">
    <property type="entry name" value="TRANSMEMBRANE PROTEIN 109"/>
    <property type="match status" value="1"/>
</dbReference>
<keyword evidence="1" id="KW-0812">Transmembrane</keyword>
<evidence type="ECO:0000313" key="4">
    <source>
        <dbReference type="Proteomes" id="UP000265040"/>
    </source>
</evidence>
<evidence type="ECO:0008006" key="5">
    <source>
        <dbReference type="Google" id="ProtNLM"/>
    </source>
</evidence>
<feature type="signal peptide" evidence="2">
    <location>
        <begin position="1"/>
        <end position="33"/>
    </location>
</feature>
<dbReference type="AlphaFoldDB" id="A0A7N6A9A0"/>
<protein>
    <recommendedName>
        <fullName evidence="5">Transmembrane protein 109-like</fullName>
    </recommendedName>
</protein>
<dbReference type="PANTHER" id="PTHR14550:SF2">
    <property type="entry name" value="TRANSMEMBRANE PROTEIN 109"/>
    <property type="match status" value="1"/>
</dbReference>
<dbReference type="GO" id="GO:0042771">
    <property type="term" value="P:intrinsic apoptotic signaling pathway in response to DNA damage by p53 class mediator"/>
    <property type="evidence" value="ECO:0007669"/>
    <property type="project" value="TreeGrafter"/>
</dbReference>
<reference evidence="3" key="3">
    <citation type="submission" date="2025-09" db="UniProtKB">
        <authorList>
            <consortium name="Ensembl"/>
        </authorList>
    </citation>
    <scope>IDENTIFICATION</scope>
</reference>
<sequence length="233" mass="25600">MEALHAVTVFSPRRQSFLGGLCVLGALLLSVSGETPFESRSGMIQDLWTALFDLAGEGRTYLGRLAEKQTVLSVKAFSQVLGVAAEGVATALDVLLQYVSHFMQAVGIQVVSPINKVTPEGLIFVVQWVLVALIAYWLISLAFRFVAYTLRWTWWVLKVGLALTCFGVILSDQSVGTETMAIRLAVLVCVCVLLGVGSSWGSNATEKTACLEKQVKVLERKLREMEKWKKTEE</sequence>
<dbReference type="OMA" id="DYNVGTE"/>
<dbReference type="FunCoup" id="A0A7N6A9A0">
    <property type="interactions" value="10"/>
</dbReference>
<feature type="chain" id="PRO_5043837338" description="Transmembrane protein 109-like" evidence="2">
    <location>
        <begin position="34"/>
        <end position="233"/>
    </location>
</feature>
<feature type="transmembrane region" description="Helical" evidence="1">
    <location>
        <begin position="152"/>
        <end position="170"/>
    </location>
</feature>
<dbReference type="Pfam" id="PF14965">
    <property type="entry name" value="BRI3BP"/>
    <property type="match status" value="1"/>
</dbReference>
<name>A0A7N6A9A0_ANATE</name>
<accession>A0A7N6A9A0</accession>
<dbReference type="GeneTree" id="ENSGT00510000052596"/>
<feature type="transmembrane region" description="Helical" evidence="1">
    <location>
        <begin position="121"/>
        <end position="146"/>
    </location>
</feature>
<dbReference type="GO" id="GO:0071480">
    <property type="term" value="P:cellular response to gamma radiation"/>
    <property type="evidence" value="ECO:0007669"/>
    <property type="project" value="InterPro"/>
</dbReference>
<keyword evidence="1" id="KW-1133">Transmembrane helix</keyword>
<evidence type="ECO:0000256" key="2">
    <source>
        <dbReference type="SAM" id="SignalP"/>
    </source>
</evidence>
<dbReference type="Proteomes" id="UP000265040">
    <property type="component" value="Chromosome 1"/>
</dbReference>